<organism evidence="1 2">
    <name type="scientific">Roseimaritima multifibrata</name>
    <dbReference type="NCBI Taxonomy" id="1930274"/>
    <lineage>
        <taxon>Bacteria</taxon>
        <taxon>Pseudomonadati</taxon>
        <taxon>Planctomycetota</taxon>
        <taxon>Planctomycetia</taxon>
        <taxon>Pirellulales</taxon>
        <taxon>Pirellulaceae</taxon>
        <taxon>Roseimaritima</taxon>
    </lineage>
</organism>
<protein>
    <submittedName>
        <fullName evidence="1">Uncharacterized protein</fullName>
    </submittedName>
</protein>
<keyword evidence="2" id="KW-1185">Reference proteome</keyword>
<evidence type="ECO:0000313" key="2">
    <source>
        <dbReference type="Proteomes" id="UP000320672"/>
    </source>
</evidence>
<dbReference type="Proteomes" id="UP000320672">
    <property type="component" value="Chromosome"/>
</dbReference>
<evidence type="ECO:0000313" key="1">
    <source>
        <dbReference type="EMBL" id="QDS92265.1"/>
    </source>
</evidence>
<dbReference type="KEGG" id="rml:FF011L_10070"/>
<dbReference type="AlphaFoldDB" id="A0A517MBM7"/>
<sequence>MKRSQPLGLAAKTSDFLSETARTVRPSHRKQNALAVGLRPVDFIESERRQPLSHQAACAGPLGILAADVKADGVGLAPLVPGAGKVDELRGRLRIAGQS</sequence>
<accession>A0A517MBM7</accession>
<dbReference type="RefSeq" id="WP_145350552.1">
    <property type="nucleotide sequence ID" value="NZ_CP036262.1"/>
</dbReference>
<reference evidence="1 2" key="1">
    <citation type="submission" date="2019-02" db="EMBL/GenBank/DDBJ databases">
        <title>Deep-cultivation of Planctomycetes and their phenomic and genomic characterization uncovers novel biology.</title>
        <authorList>
            <person name="Wiegand S."/>
            <person name="Jogler M."/>
            <person name="Boedeker C."/>
            <person name="Pinto D."/>
            <person name="Vollmers J."/>
            <person name="Rivas-Marin E."/>
            <person name="Kohn T."/>
            <person name="Peeters S.H."/>
            <person name="Heuer A."/>
            <person name="Rast P."/>
            <person name="Oberbeckmann S."/>
            <person name="Bunk B."/>
            <person name="Jeske O."/>
            <person name="Meyerdierks A."/>
            <person name="Storesund J.E."/>
            <person name="Kallscheuer N."/>
            <person name="Luecker S."/>
            <person name="Lage O.M."/>
            <person name="Pohl T."/>
            <person name="Merkel B.J."/>
            <person name="Hornburger P."/>
            <person name="Mueller R.-W."/>
            <person name="Bruemmer F."/>
            <person name="Labrenz M."/>
            <person name="Spormann A.M."/>
            <person name="Op den Camp H."/>
            <person name="Overmann J."/>
            <person name="Amann R."/>
            <person name="Jetten M.S.M."/>
            <person name="Mascher T."/>
            <person name="Medema M.H."/>
            <person name="Devos D.P."/>
            <person name="Kaster A.-K."/>
            <person name="Ovreas L."/>
            <person name="Rohde M."/>
            <person name="Galperin M.Y."/>
            <person name="Jogler C."/>
        </authorList>
    </citation>
    <scope>NUCLEOTIDE SEQUENCE [LARGE SCALE GENOMIC DNA]</scope>
    <source>
        <strain evidence="1 2">FF011L</strain>
    </source>
</reference>
<proteinExistence type="predicted"/>
<dbReference type="EMBL" id="CP036262">
    <property type="protein sequence ID" value="QDS92265.1"/>
    <property type="molecule type" value="Genomic_DNA"/>
</dbReference>
<name>A0A517MBM7_9BACT</name>
<gene>
    <name evidence="1" type="ORF">FF011L_10070</name>
</gene>